<keyword evidence="3" id="KW-0560">Oxidoreductase</keyword>
<dbReference type="InterPro" id="IPR013785">
    <property type="entry name" value="Aldolase_TIM"/>
</dbReference>
<dbReference type="SUPFAM" id="SSF51395">
    <property type="entry name" value="FMN-linked oxidoreductases"/>
    <property type="match status" value="1"/>
</dbReference>
<dbReference type="EMBL" id="JAAXPE010000006">
    <property type="protein sequence ID" value="NKY85785.1"/>
    <property type="molecule type" value="Genomic_DNA"/>
</dbReference>
<dbReference type="CDD" id="cd02933">
    <property type="entry name" value="OYE_like_FMN"/>
    <property type="match status" value="1"/>
</dbReference>
<evidence type="ECO:0000313" key="6">
    <source>
        <dbReference type="Proteomes" id="UP000523447"/>
    </source>
</evidence>
<comment type="caution">
    <text evidence="5">The sequence shown here is derived from an EMBL/GenBank/DDBJ whole genome shotgun (WGS) entry which is preliminary data.</text>
</comment>
<keyword evidence="6" id="KW-1185">Reference proteome</keyword>
<evidence type="ECO:0000256" key="3">
    <source>
        <dbReference type="ARBA" id="ARBA00023002"/>
    </source>
</evidence>
<dbReference type="Pfam" id="PF00724">
    <property type="entry name" value="Oxidored_FMN"/>
    <property type="match status" value="1"/>
</dbReference>
<dbReference type="GO" id="GO:0005829">
    <property type="term" value="C:cytosol"/>
    <property type="evidence" value="ECO:0007669"/>
    <property type="project" value="UniProtKB-ARBA"/>
</dbReference>
<evidence type="ECO:0000259" key="4">
    <source>
        <dbReference type="Pfam" id="PF00724"/>
    </source>
</evidence>
<dbReference type="GO" id="GO:0010181">
    <property type="term" value="F:FMN binding"/>
    <property type="evidence" value="ECO:0007669"/>
    <property type="project" value="InterPro"/>
</dbReference>
<evidence type="ECO:0000256" key="2">
    <source>
        <dbReference type="ARBA" id="ARBA00005979"/>
    </source>
</evidence>
<evidence type="ECO:0000313" key="5">
    <source>
        <dbReference type="EMBL" id="NKY85785.1"/>
    </source>
</evidence>
<dbReference type="InterPro" id="IPR045247">
    <property type="entry name" value="Oye-like"/>
</dbReference>
<feature type="domain" description="NADH:flavin oxidoreductase/NADH oxidase N-terminal" evidence="4">
    <location>
        <begin position="13"/>
        <end position="332"/>
    </location>
</feature>
<organism evidence="5 6">
    <name type="scientific">Nocardia veterana</name>
    <dbReference type="NCBI Taxonomy" id="132249"/>
    <lineage>
        <taxon>Bacteria</taxon>
        <taxon>Bacillati</taxon>
        <taxon>Actinomycetota</taxon>
        <taxon>Actinomycetes</taxon>
        <taxon>Mycobacteriales</taxon>
        <taxon>Nocardiaceae</taxon>
        <taxon>Nocardia</taxon>
    </lineage>
</organism>
<accession>A0A7X6LWA7</accession>
<dbReference type="RefSeq" id="WP_040722933.1">
    <property type="nucleotide sequence ID" value="NZ_CAWPHS010000056.1"/>
</dbReference>
<dbReference type="FunFam" id="3.20.20.70:FF:000059">
    <property type="entry name" value="N-ethylmaleimide reductase, FMN-linked"/>
    <property type="match status" value="1"/>
</dbReference>
<protein>
    <submittedName>
        <fullName evidence="5">Alkene reductase</fullName>
    </submittedName>
</protein>
<dbReference type="InterPro" id="IPR001155">
    <property type="entry name" value="OxRdtase_FMN_N"/>
</dbReference>
<sequence length="365" mass="39550">MLLLTEYHDRHLHLPNRVVMAPMTRLRSRPDGSPTDDVATYYAQRAEAGLIVTEGIWPHSSGQSEAWVPGLATDAQTRAWHTVTDAVHRAGGRIFAQLMHGGRLGHPQARIDGTVPAGPSAVRPEDPVHLYDGGKAPAPLPRSMTRAEIAAAVGHYADAARRAVAAGFDGVEIHGANSYLIHQFLADNTNLRTDEYGGTIVNRMRFALEVTDAVVAAVGAERVGVRLSPGNPQFGMREADPAPLYRALIAELDTRRPAYLHLTDNDDYPALADLRPRWHGTLIANVGENRAPTSPAAAERVLAAGHADLVSFGRAFIANPDLVDRIRHGRKLASVRTDGLYGQGPVGYTDYPTWAELDRHPARVA</sequence>
<dbReference type="AlphaFoldDB" id="A0A7X6LWA7"/>
<proteinExistence type="inferred from homology"/>
<comment type="similarity">
    <text evidence="2">Belongs to the NADH:flavin oxidoreductase/NADH oxidase family.</text>
</comment>
<name>A0A7X6LWA7_9NOCA</name>
<dbReference type="Proteomes" id="UP000523447">
    <property type="component" value="Unassembled WGS sequence"/>
</dbReference>
<reference evidence="5 6" key="1">
    <citation type="submission" date="2020-04" db="EMBL/GenBank/DDBJ databases">
        <title>MicrobeNet Type strains.</title>
        <authorList>
            <person name="Nicholson A.C."/>
        </authorList>
    </citation>
    <scope>NUCLEOTIDE SEQUENCE [LARGE SCALE GENOMIC DNA]</scope>
    <source>
        <strain evidence="5 6">DSM 44445</strain>
    </source>
</reference>
<dbReference type="Gene3D" id="3.20.20.70">
    <property type="entry name" value="Aldolase class I"/>
    <property type="match status" value="1"/>
</dbReference>
<dbReference type="PANTHER" id="PTHR22893:SF91">
    <property type="entry name" value="NADPH DEHYDROGENASE 2-RELATED"/>
    <property type="match status" value="1"/>
</dbReference>
<dbReference type="PANTHER" id="PTHR22893">
    <property type="entry name" value="NADH OXIDOREDUCTASE-RELATED"/>
    <property type="match status" value="1"/>
</dbReference>
<evidence type="ECO:0000256" key="1">
    <source>
        <dbReference type="ARBA" id="ARBA00001917"/>
    </source>
</evidence>
<comment type="cofactor">
    <cofactor evidence="1">
        <name>FMN</name>
        <dbReference type="ChEBI" id="CHEBI:58210"/>
    </cofactor>
</comment>
<gene>
    <name evidence="5" type="ORF">HGA07_09135</name>
</gene>
<dbReference type="GO" id="GO:0016628">
    <property type="term" value="F:oxidoreductase activity, acting on the CH-CH group of donors, NAD or NADP as acceptor"/>
    <property type="evidence" value="ECO:0007669"/>
    <property type="project" value="UniProtKB-ARBA"/>
</dbReference>